<sequence length="403" mass="45356">MRNLLLELNFKLINEKVKISPIGTAKGLDGRVFKIDGEKLINNIQKNGLDIALNLNHQGGEAYGWFDRNSLELREDGIYASLELTTKGKELVENKAFRYLSPEYYVDDDKNVIHLDAMGLVNQPNLLNRALNKAKALKKILKTSHPQSGTGAKKGKVGCGLEVGAQSETPYRKDEFISSAKFKKGKVGCGLQGFQKGEALCRKDEFISSAKFKKGKVGCGLQGFQKGEALCRKDEFISSAKFKKERNTMNEEELEELQKLAEQVEEQAENLEELAQEAEQSANEGENPNEELQNLKKENEELKAQIAELKAKLETALNKNEETEIELNKKRLNSLLQNGLILPNRYQKALNMKGRVLEDYLEVCQKEASIVLGKKELNFTNKRKELNAYEAKVFKQLGIKGDK</sequence>
<dbReference type="InterPro" id="IPR012106">
    <property type="entry name" value="Phage_Mu_Gp1"/>
</dbReference>
<evidence type="ECO:0000313" key="5">
    <source>
        <dbReference type="Proteomes" id="UP000275504"/>
    </source>
</evidence>
<accession>A0A3S4W460</accession>
<feature type="compositionally biased region" description="Low complexity" evidence="1">
    <location>
        <begin position="277"/>
        <end position="291"/>
    </location>
</feature>
<gene>
    <name evidence="2" type="ORF">NCTC11951_00457</name>
    <name evidence="3" type="ORF">NCTC11951_01304</name>
    <name evidence="4" type="ORF">NCTC11951_02103</name>
</gene>
<evidence type="ECO:0000313" key="3">
    <source>
        <dbReference type="EMBL" id="VEG62174.1"/>
    </source>
</evidence>
<dbReference type="EMBL" id="LR134359">
    <property type="protein sequence ID" value="VEG60809.1"/>
    <property type="molecule type" value="Genomic_DNA"/>
</dbReference>
<feature type="region of interest" description="Disordered" evidence="1">
    <location>
        <begin position="268"/>
        <end position="291"/>
    </location>
</feature>
<dbReference type="EMBL" id="LR134359">
    <property type="protein sequence ID" value="VEG62174.1"/>
    <property type="molecule type" value="Genomic_DNA"/>
</dbReference>
<dbReference type="Proteomes" id="UP000275504">
    <property type="component" value="Chromosome"/>
</dbReference>
<dbReference type="Pfam" id="PF10123">
    <property type="entry name" value="Mu-like_Pro"/>
    <property type="match status" value="1"/>
</dbReference>
<evidence type="ECO:0000313" key="2">
    <source>
        <dbReference type="EMBL" id="VEG60809.1"/>
    </source>
</evidence>
<dbReference type="AlphaFoldDB" id="A0A3S4W460"/>
<organism evidence="3 5">
    <name type="scientific">Campylobacter jejuni subsp. doylei</name>
    <dbReference type="NCBI Taxonomy" id="32021"/>
    <lineage>
        <taxon>Bacteria</taxon>
        <taxon>Pseudomonadati</taxon>
        <taxon>Campylobacterota</taxon>
        <taxon>Epsilonproteobacteria</taxon>
        <taxon>Campylobacterales</taxon>
        <taxon>Campylobacteraceae</taxon>
        <taxon>Campylobacter</taxon>
    </lineage>
</organism>
<reference evidence="3 5" key="1">
    <citation type="submission" date="2018-12" db="EMBL/GenBank/DDBJ databases">
        <authorList>
            <consortium name="Pathogen Informatics"/>
        </authorList>
    </citation>
    <scope>NUCLEOTIDE SEQUENCE [LARGE SCALE GENOMIC DNA]</scope>
    <source>
        <strain evidence="3 5">NCTC11951</strain>
    </source>
</reference>
<evidence type="ECO:0000313" key="4">
    <source>
        <dbReference type="EMBL" id="VEG62952.1"/>
    </source>
</evidence>
<name>A0A3S4W460_CAMJU</name>
<proteinExistence type="predicted"/>
<protein>
    <submittedName>
        <fullName evidence="3">Phage terminase, small subunit</fullName>
    </submittedName>
</protein>
<dbReference type="EMBL" id="LR134359">
    <property type="protein sequence ID" value="VEG62952.1"/>
    <property type="molecule type" value="Genomic_DNA"/>
</dbReference>
<evidence type="ECO:0000256" key="1">
    <source>
        <dbReference type="SAM" id="MobiDB-lite"/>
    </source>
</evidence>